<evidence type="ECO:0000313" key="5">
    <source>
        <dbReference type="EMBL" id="MEW6953570.1"/>
    </source>
</evidence>
<dbReference type="Pfam" id="PF00196">
    <property type="entry name" value="GerE"/>
    <property type="match status" value="1"/>
</dbReference>
<organism evidence="5 6">
    <name type="scientific">Trueperella pyogenes</name>
    <dbReference type="NCBI Taxonomy" id="1661"/>
    <lineage>
        <taxon>Bacteria</taxon>
        <taxon>Bacillati</taxon>
        <taxon>Actinomycetota</taxon>
        <taxon>Actinomycetes</taxon>
        <taxon>Actinomycetales</taxon>
        <taxon>Actinomycetaceae</taxon>
        <taxon>Trueperella</taxon>
    </lineage>
</organism>
<dbReference type="SUPFAM" id="SSF55781">
    <property type="entry name" value="GAF domain-like"/>
    <property type="match status" value="1"/>
</dbReference>
<reference evidence="5 6" key="1">
    <citation type="submission" date="2024-01" db="EMBL/GenBank/DDBJ databases">
        <title>Genomic analysis and antimicrobial resistance profiles of Trueperella pyogenes isolated from domestic and wild animals.</title>
        <authorList>
            <person name="Magossi G."/>
            <person name="Gzyl K.E."/>
            <person name="Holman D.B."/>
            <person name="Amat S."/>
        </authorList>
    </citation>
    <scope>NUCLEOTIDE SEQUENCE [LARGE SCALE GENOMIC DNA]</scope>
    <source>
        <strain evidence="5 6">1494</strain>
    </source>
</reference>
<accession>A0ABV3N8M9</accession>
<dbReference type="InterPro" id="IPR029016">
    <property type="entry name" value="GAF-like_dom_sf"/>
</dbReference>
<dbReference type="Gene3D" id="3.30.450.40">
    <property type="match status" value="1"/>
</dbReference>
<dbReference type="SMART" id="SM00421">
    <property type="entry name" value="HTH_LUXR"/>
    <property type="match status" value="1"/>
</dbReference>
<dbReference type="EMBL" id="JBAGNM010000001">
    <property type="protein sequence ID" value="MEW6953570.1"/>
    <property type="molecule type" value="Genomic_DNA"/>
</dbReference>
<evidence type="ECO:0000256" key="2">
    <source>
        <dbReference type="ARBA" id="ARBA00023125"/>
    </source>
</evidence>
<dbReference type="PRINTS" id="PR00038">
    <property type="entry name" value="HTHLUXR"/>
</dbReference>
<keyword evidence="6" id="KW-1185">Reference proteome</keyword>
<dbReference type="PANTHER" id="PTHR44688">
    <property type="entry name" value="DNA-BINDING TRANSCRIPTIONAL ACTIVATOR DEVR_DOSR"/>
    <property type="match status" value="1"/>
</dbReference>
<dbReference type="InterPro" id="IPR016032">
    <property type="entry name" value="Sig_transdc_resp-reg_C-effctor"/>
</dbReference>
<dbReference type="Proteomes" id="UP001555100">
    <property type="component" value="Unassembled WGS sequence"/>
</dbReference>
<dbReference type="PROSITE" id="PS50043">
    <property type="entry name" value="HTH_LUXR_2"/>
    <property type="match status" value="1"/>
</dbReference>
<keyword evidence="3" id="KW-0804">Transcription</keyword>
<dbReference type="Gene3D" id="1.10.10.10">
    <property type="entry name" value="Winged helix-like DNA-binding domain superfamily/Winged helix DNA-binding domain"/>
    <property type="match status" value="1"/>
</dbReference>
<proteinExistence type="predicted"/>
<evidence type="ECO:0000256" key="1">
    <source>
        <dbReference type="ARBA" id="ARBA00023015"/>
    </source>
</evidence>
<evidence type="ECO:0000256" key="3">
    <source>
        <dbReference type="ARBA" id="ARBA00023163"/>
    </source>
</evidence>
<gene>
    <name evidence="5" type="ORF">V3M73_00830</name>
</gene>
<evidence type="ECO:0000259" key="4">
    <source>
        <dbReference type="PROSITE" id="PS50043"/>
    </source>
</evidence>
<feature type="domain" description="HTH luxR-type" evidence="4">
    <location>
        <begin position="225"/>
        <end position="290"/>
    </location>
</feature>
<dbReference type="PANTHER" id="PTHR44688:SF25">
    <property type="entry name" value="HTH LUXR-TYPE DOMAIN-CONTAINING PROTEIN"/>
    <property type="match status" value="1"/>
</dbReference>
<keyword evidence="1" id="KW-0805">Transcription regulation</keyword>
<sequence>MMTTNLQFSEQIVAALSDLHGELDQRNIARYLVNLAARTVPSAERISLHVHFPERDSFVTIGVFGVPHYASTLVTPADSPFGVWQGSRRFIWARTPGEAARVFDVPDDGSITTIRIKQIYGRFSTLNHGSLLIVPCEIGGEFIGTLWADTMSRPRGFSATDRSRLKQIAVLTASLISASSYASIINDSSLIERWDYHRYPRSSQTEPLDNSQHLDTAASVPASHHLVPQPDLSAREMEILHLIDAGYTNQEMADHLIISINTVRTHRRNLMAKFDAHNVADLLAKASPTICPD</sequence>
<dbReference type="InterPro" id="IPR036388">
    <property type="entry name" value="WH-like_DNA-bd_sf"/>
</dbReference>
<dbReference type="SUPFAM" id="SSF46894">
    <property type="entry name" value="C-terminal effector domain of the bipartite response regulators"/>
    <property type="match status" value="1"/>
</dbReference>
<dbReference type="RefSeq" id="WP_052251026.1">
    <property type="nucleotide sequence ID" value="NZ_CP033903.1"/>
</dbReference>
<dbReference type="CDD" id="cd06170">
    <property type="entry name" value="LuxR_C_like"/>
    <property type="match status" value="1"/>
</dbReference>
<comment type="caution">
    <text evidence="5">The sequence shown here is derived from an EMBL/GenBank/DDBJ whole genome shotgun (WGS) entry which is preliminary data.</text>
</comment>
<dbReference type="InterPro" id="IPR000792">
    <property type="entry name" value="Tscrpt_reg_LuxR_C"/>
</dbReference>
<keyword evidence="2" id="KW-0238">DNA-binding</keyword>
<protein>
    <submittedName>
        <fullName evidence="5">LuxR C-terminal-related transcriptional regulator</fullName>
    </submittedName>
</protein>
<evidence type="ECO:0000313" key="6">
    <source>
        <dbReference type="Proteomes" id="UP001555100"/>
    </source>
</evidence>
<name>A0ABV3N8M9_9ACTO</name>